<sequence length="185" mass="19995">MGTGSPEKAPPGNSAKIDLLRVKCKPDFRTQSPDSSFWPSHRRTLMDAEGVQGTEDAEAEDTGLGQRKTTPPHLHDTEVKSGRFLLSPSTLIHSSLQVHLNQPFLLQGLMASQLINNMQVELFILLPSLAWCSSVSETTVGASEDVSCSSSTCRSLGQTGNADSWDCAVALRMEISFCADEKSLS</sequence>
<feature type="region of interest" description="Disordered" evidence="1">
    <location>
        <begin position="50"/>
        <end position="76"/>
    </location>
</feature>
<evidence type="ECO:0000313" key="2">
    <source>
        <dbReference type="EMBL" id="KAG5199624.1"/>
    </source>
</evidence>
<organism evidence="2 3">
    <name type="scientific">Ovis aries</name>
    <name type="common">Sheep</name>
    <dbReference type="NCBI Taxonomy" id="9940"/>
    <lineage>
        <taxon>Eukaryota</taxon>
        <taxon>Metazoa</taxon>
        <taxon>Chordata</taxon>
        <taxon>Craniata</taxon>
        <taxon>Vertebrata</taxon>
        <taxon>Euteleostomi</taxon>
        <taxon>Mammalia</taxon>
        <taxon>Eutheria</taxon>
        <taxon>Laurasiatheria</taxon>
        <taxon>Artiodactyla</taxon>
        <taxon>Ruminantia</taxon>
        <taxon>Pecora</taxon>
        <taxon>Bovidae</taxon>
        <taxon>Caprinae</taxon>
        <taxon>Ovis</taxon>
    </lineage>
</organism>
<dbReference type="EMBL" id="JAEMGP010000015">
    <property type="protein sequence ID" value="KAG5199624.1"/>
    <property type="molecule type" value="Genomic_DNA"/>
</dbReference>
<dbReference type="Proteomes" id="UP000664991">
    <property type="component" value="Chromosome 15"/>
</dbReference>
<reference evidence="2 3" key="1">
    <citation type="submission" date="2020-12" db="EMBL/GenBank/DDBJ databases">
        <title>De novo assembly of Tibetan sheep genome.</title>
        <authorList>
            <person name="Li X."/>
        </authorList>
    </citation>
    <scope>NUCLEOTIDE SEQUENCE [LARGE SCALE GENOMIC DNA]</scope>
    <source>
        <tissue evidence="2">Heart</tissue>
    </source>
</reference>
<name>A0A836A1B4_SHEEP</name>
<evidence type="ECO:0000313" key="3">
    <source>
        <dbReference type="Proteomes" id="UP000664991"/>
    </source>
</evidence>
<proteinExistence type="predicted"/>
<dbReference type="AlphaFoldDB" id="A0A836A1B4"/>
<gene>
    <name evidence="2" type="ORF">JEQ12_006103</name>
</gene>
<comment type="caution">
    <text evidence="2">The sequence shown here is derived from an EMBL/GenBank/DDBJ whole genome shotgun (WGS) entry which is preliminary data.</text>
</comment>
<protein>
    <submittedName>
        <fullName evidence="2">Uncharacterized protein</fullName>
    </submittedName>
</protein>
<evidence type="ECO:0000256" key="1">
    <source>
        <dbReference type="SAM" id="MobiDB-lite"/>
    </source>
</evidence>
<accession>A0A836A1B4</accession>